<evidence type="ECO:0000256" key="6">
    <source>
        <dbReference type="ARBA" id="ARBA00023004"/>
    </source>
</evidence>
<dbReference type="SMART" id="SM00903">
    <property type="entry name" value="Flavin_Reduct"/>
    <property type="match status" value="1"/>
</dbReference>
<evidence type="ECO:0000256" key="3">
    <source>
        <dbReference type="ARBA" id="ARBA00022448"/>
    </source>
</evidence>
<comment type="function">
    <text evidence="7">Mediates electron transfer from NADH to oxygen, reducing it to water. This modular protein has 3 redox cofactors, in other organisms the same activity requires 2 or 3 proteins.</text>
</comment>
<keyword evidence="3" id="KW-0813">Transport</keyword>
<dbReference type="Pfam" id="PF01613">
    <property type="entry name" value="Flavin_Reduct"/>
    <property type="match status" value="1"/>
</dbReference>
<evidence type="ECO:0000256" key="1">
    <source>
        <dbReference type="ARBA" id="ARBA00001962"/>
    </source>
</evidence>
<name>K8EC73_9CHLO</name>
<gene>
    <name evidence="9" type="ORF">Bathy03g02030</name>
</gene>
<dbReference type="InterPro" id="IPR036866">
    <property type="entry name" value="RibonucZ/Hydroxyglut_hydro"/>
</dbReference>
<dbReference type="Proteomes" id="UP000198341">
    <property type="component" value="Chromosome 3"/>
</dbReference>
<dbReference type="eggNOG" id="ENOG502RX7H">
    <property type="taxonomic scope" value="Eukaryota"/>
</dbReference>
<dbReference type="SUPFAM" id="SSF56281">
    <property type="entry name" value="Metallo-hydrolase/oxidoreductase"/>
    <property type="match status" value="1"/>
</dbReference>
<protein>
    <submittedName>
        <fullName evidence="9">Flavoprotein</fullName>
    </submittedName>
</protein>
<dbReference type="InterPro" id="IPR008254">
    <property type="entry name" value="Flavodoxin/NO_synth"/>
</dbReference>
<feature type="domain" description="Flavodoxin-like" evidence="8">
    <location>
        <begin position="356"/>
        <end position="546"/>
    </location>
</feature>
<dbReference type="KEGG" id="bpg:Bathy03g02030"/>
<evidence type="ECO:0000313" key="9">
    <source>
        <dbReference type="EMBL" id="CCO15536.1"/>
    </source>
</evidence>
<evidence type="ECO:0000256" key="2">
    <source>
        <dbReference type="ARBA" id="ARBA00006098"/>
    </source>
</evidence>
<dbReference type="PANTHER" id="PTHR32145:SF11">
    <property type="entry name" value="DIFLAVIN FLAVOPROTEIN A 2-RELATED"/>
    <property type="match status" value="1"/>
</dbReference>
<evidence type="ECO:0000259" key="8">
    <source>
        <dbReference type="PROSITE" id="PS50902"/>
    </source>
</evidence>
<organism evidence="9 10">
    <name type="scientific">Bathycoccus prasinos</name>
    <dbReference type="NCBI Taxonomy" id="41875"/>
    <lineage>
        <taxon>Eukaryota</taxon>
        <taxon>Viridiplantae</taxon>
        <taxon>Chlorophyta</taxon>
        <taxon>Mamiellophyceae</taxon>
        <taxon>Mamiellales</taxon>
        <taxon>Bathycoccaceae</taxon>
        <taxon>Bathycoccus</taxon>
    </lineage>
</organism>
<dbReference type="InterPro" id="IPR002563">
    <property type="entry name" value="Flavin_Rdtase-like_dom"/>
</dbReference>
<sequence>MAHAVHGFCASVVAFTSSTSRGRKVRSLSSSSSLNNNGTITWSVTRRFPRGRIFSKTTRKNNNGAVAEPSGDVELDFGALSSESVWINPANNENYTLQTQILKLTHDTTVIRSLDWDRDRFDIEFGLEKGTTYNSYVIKGTEKTVLIDASHEKFEQLYMDSLASVVGNDDLSSIDYVVCSHTEPDHSGLIGKVLERAPNATVVGTKVCLAFLDNLVQKEFNKLVVKGGDVLELGDGRQLKFVPAPNLHWPDTMFSYDTESEFVYTCDAFGAHYCTKDVFDEELPKLMPHFSFYYECLMKPNARSVLTALRKCEADGVKLSTVCTGHGPILQRNSEELIGDYKKWSEKALEKAKSSVVVFYTADYGFSDRLSQSIARGVVKTDCEVAMLDLSTCDAQQIVEEVGRASGIVLLAPPNAKDEIQDNVGVLIGAVKPGKQKILVCESYGGDDEPVDPLMRKFAEIGLQESQSPLKCQSSPTEGTYQLYEEAGTDLGQLLTQKEKLKEMKSSMSADVARALGRVSGGLYIVTAVQGTAKSAMVASWIAQASFEPLGFTIAVAKDRAIESLMQVGDSFVLNCLGEDGFEAPMKHFLKRFPPGADRFEGVDWKPAPCGSPILADAVSYVECKVVSRMDANDHWVIYSEAIDGGVFNKDAKTASHFRKVATYY</sequence>
<dbReference type="EMBL" id="FO082276">
    <property type="protein sequence ID" value="CCO15536.1"/>
    <property type="molecule type" value="Genomic_DNA"/>
</dbReference>
<dbReference type="GeneID" id="19016741"/>
<dbReference type="SMART" id="SM00849">
    <property type="entry name" value="Lactamase_B"/>
    <property type="match status" value="1"/>
</dbReference>
<dbReference type="InterPro" id="IPR012349">
    <property type="entry name" value="Split_barrel_FMN-bd"/>
</dbReference>
<dbReference type="SUPFAM" id="SSF50475">
    <property type="entry name" value="FMN-binding split barrel"/>
    <property type="match status" value="1"/>
</dbReference>
<dbReference type="OrthoDB" id="432169at2759"/>
<dbReference type="Gene3D" id="2.30.110.10">
    <property type="entry name" value="Electron Transport, Fmn-binding Protein, Chain A"/>
    <property type="match status" value="1"/>
</dbReference>
<dbReference type="CDD" id="cd07709">
    <property type="entry name" value="flavodiiron_proteins_MBL-fold"/>
    <property type="match status" value="1"/>
</dbReference>
<dbReference type="STRING" id="41875.K8EC73"/>
<accession>K8EC73</accession>
<dbReference type="Pfam" id="PF19583">
    <property type="entry name" value="ODP"/>
    <property type="match status" value="1"/>
</dbReference>
<dbReference type="InterPro" id="IPR029039">
    <property type="entry name" value="Flavoprotein-like_sf"/>
</dbReference>
<dbReference type="Gene3D" id="3.40.50.360">
    <property type="match status" value="1"/>
</dbReference>
<dbReference type="PANTHER" id="PTHR32145">
    <property type="entry name" value="DIFLAVIN FLAVOPROTEIN A 2-RELATED"/>
    <property type="match status" value="1"/>
</dbReference>
<comment type="cofactor">
    <cofactor evidence="1">
        <name>Fe cation</name>
        <dbReference type="ChEBI" id="CHEBI:24875"/>
    </cofactor>
</comment>
<reference evidence="9 10" key="1">
    <citation type="submission" date="2011-10" db="EMBL/GenBank/DDBJ databases">
        <authorList>
            <person name="Genoscope - CEA"/>
        </authorList>
    </citation>
    <scope>NUCLEOTIDE SEQUENCE [LARGE SCALE GENOMIC DNA]</scope>
    <source>
        <strain evidence="9 10">RCC 1105</strain>
    </source>
</reference>
<dbReference type="PROSITE" id="PS50902">
    <property type="entry name" value="FLAVODOXIN_LIKE"/>
    <property type="match status" value="1"/>
</dbReference>
<dbReference type="AlphaFoldDB" id="K8EC73"/>
<dbReference type="SUPFAM" id="SSF52218">
    <property type="entry name" value="Flavoproteins"/>
    <property type="match status" value="1"/>
</dbReference>
<comment type="similarity">
    <text evidence="2">In the C-terminal section; belongs to the flavodoxin reductase family.</text>
</comment>
<evidence type="ECO:0000313" key="10">
    <source>
        <dbReference type="Proteomes" id="UP000198341"/>
    </source>
</evidence>
<dbReference type="InterPro" id="IPR045761">
    <property type="entry name" value="ODP_dom"/>
</dbReference>
<dbReference type="GO" id="GO:0010181">
    <property type="term" value="F:FMN binding"/>
    <property type="evidence" value="ECO:0007669"/>
    <property type="project" value="InterPro"/>
</dbReference>
<keyword evidence="5" id="KW-0249">Electron transport</keyword>
<dbReference type="InterPro" id="IPR001279">
    <property type="entry name" value="Metallo-B-lactamas"/>
</dbReference>
<evidence type="ECO:0000256" key="7">
    <source>
        <dbReference type="ARBA" id="ARBA00025633"/>
    </source>
</evidence>
<proteinExistence type="inferred from homology"/>
<dbReference type="GO" id="GO:0046872">
    <property type="term" value="F:metal ion binding"/>
    <property type="evidence" value="ECO:0007669"/>
    <property type="project" value="UniProtKB-KW"/>
</dbReference>
<keyword evidence="10" id="KW-1185">Reference proteome</keyword>
<dbReference type="Gene3D" id="3.60.15.10">
    <property type="entry name" value="Ribonuclease Z/Hydroxyacylglutathione hydrolase-like"/>
    <property type="match status" value="1"/>
</dbReference>
<dbReference type="RefSeq" id="XP_007514099.1">
    <property type="nucleotide sequence ID" value="XM_007514037.1"/>
</dbReference>
<keyword evidence="4" id="KW-0479">Metal-binding</keyword>
<keyword evidence="6" id="KW-0408">Iron</keyword>
<evidence type="ECO:0000256" key="4">
    <source>
        <dbReference type="ARBA" id="ARBA00022723"/>
    </source>
</evidence>
<dbReference type="InterPro" id="IPR051285">
    <property type="entry name" value="NADH_oxidoreductase_modular"/>
</dbReference>
<evidence type="ECO:0000256" key="5">
    <source>
        <dbReference type="ARBA" id="ARBA00022982"/>
    </source>
</evidence>